<dbReference type="Proteomes" id="UP000295783">
    <property type="component" value="Unassembled WGS sequence"/>
</dbReference>
<accession>A0A4R6WSA0</accession>
<evidence type="ECO:0000313" key="1">
    <source>
        <dbReference type="EMBL" id="TDQ84396.1"/>
    </source>
</evidence>
<proteinExistence type="predicted"/>
<evidence type="ECO:0008006" key="3">
    <source>
        <dbReference type="Google" id="ProtNLM"/>
    </source>
</evidence>
<gene>
    <name evidence="1" type="ORF">A8950_0947</name>
</gene>
<dbReference type="RefSeq" id="WP_133612422.1">
    <property type="nucleotide sequence ID" value="NZ_SNYW01000006.1"/>
</dbReference>
<organism evidence="1 2">
    <name type="scientific">Dongia mobilis</name>
    <dbReference type="NCBI Taxonomy" id="578943"/>
    <lineage>
        <taxon>Bacteria</taxon>
        <taxon>Pseudomonadati</taxon>
        <taxon>Pseudomonadota</taxon>
        <taxon>Alphaproteobacteria</taxon>
        <taxon>Rhodospirillales</taxon>
        <taxon>Dongiaceae</taxon>
        <taxon>Dongia</taxon>
    </lineage>
</organism>
<dbReference type="AlphaFoldDB" id="A0A4R6WSA0"/>
<comment type="caution">
    <text evidence="1">The sequence shown here is derived from an EMBL/GenBank/DDBJ whole genome shotgun (WGS) entry which is preliminary data.</text>
</comment>
<evidence type="ECO:0000313" key="2">
    <source>
        <dbReference type="Proteomes" id="UP000295783"/>
    </source>
</evidence>
<name>A0A4R6WSA0_9PROT</name>
<reference evidence="1 2" key="1">
    <citation type="submission" date="2019-03" db="EMBL/GenBank/DDBJ databases">
        <title>Genomic Encyclopedia of Type Strains, Phase III (KMG-III): the genomes of soil and plant-associated and newly described type strains.</title>
        <authorList>
            <person name="Whitman W."/>
        </authorList>
    </citation>
    <scope>NUCLEOTIDE SEQUENCE [LARGE SCALE GENOMIC DNA]</scope>
    <source>
        <strain evidence="1 2">CGMCC 1.7660</strain>
    </source>
</reference>
<sequence>MSTPAGHKHDDLPAAIADLAGLIAAARQATEAGELVELDIVAMRIAVLCDAVGGLDPSIARPLRPALGAVMQELDALDFALRRRNVDLSLDMAEAERRLRAQAVYGAKPDKK</sequence>
<keyword evidence="2" id="KW-1185">Reference proteome</keyword>
<protein>
    <recommendedName>
        <fullName evidence="3">Class II flagellar assembly regulator</fullName>
    </recommendedName>
</protein>
<dbReference type="EMBL" id="SNYW01000006">
    <property type="protein sequence ID" value="TDQ84396.1"/>
    <property type="molecule type" value="Genomic_DNA"/>
</dbReference>